<dbReference type="GO" id="GO:0005829">
    <property type="term" value="C:cytosol"/>
    <property type="evidence" value="ECO:0007669"/>
    <property type="project" value="TreeGrafter"/>
</dbReference>
<dbReference type="Pfam" id="PF01451">
    <property type="entry name" value="LMWPc"/>
    <property type="match status" value="1"/>
</dbReference>
<reference evidence="12" key="1">
    <citation type="submission" date="2016-10" db="EMBL/GenBank/DDBJ databases">
        <authorList>
            <person name="Varghese N."/>
            <person name="Submissions S."/>
        </authorList>
    </citation>
    <scope>NUCLEOTIDE SEQUENCE [LARGE SCALE GENOMIC DNA]</scope>
    <source>
        <strain evidence="12">CGMCC 1.6294</strain>
    </source>
</reference>
<comment type="pathway">
    <text evidence="8">Nucleotide-sugar biosynthesis; CMP-3-deoxy-D-manno-octulosonate biosynthesis; CMP-3-deoxy-D-manno-octulosonate from 3-deoxy-D-manno-octulosonate and CTP: step 1/1.</text>
</comment>
<dbReference type="InterPro" id="IPR036196">
    <property type="entry name" value="Ptyr_pPase_sf"/>
</dbReference>
<evidence type="ECO:0000256" key="1">
    <source>
        <dbReference type="ARBA" id="ARBA00004370"/>
    </source>
</evidence>
<keyword evidence="3 8" id="KW-0808">Transferase</keyword>
<evidence type="ECO:0000256" key="4">
    <source>
        <dbReference type="ARBA" id="ARBA00022695"/>
    </source>
</evidence>
<keyword evidence="12" id="KW-1185">Reference proteome</keyword>
<evidence type="ECO:0000313" key="12">
    <source>
        <dbReference type="Proteomes" id="UP000199290"/>
    </source>
</evidence>
<keyword evidence="4 8" id="KW-0548">Nucleotidyltransferase</keyword>
<evidence type="ECO:0000256" key="6">
    <source>
        <dbReference type="ARBA" id="ARBA00022912"/>
    </source>
</evidence>
<dbReference type="GO" id="GO:0008690">
    <property type="term" value="F:3-deoxy-manno-octulosonate cytidylyltransferase activity"/>
    <property type="evidence" value="ECO:0007669"/>
    <property type="project" value="UniProtKB-UniRule"/>
</dbReference>
<keyword evidence="8" id="KW-0963">Cytoplasm</keyword>
<feature type="domain" description="Phosphotyrosine protein phosphatase I" evidence="10">
    <location>
        <begin position="267"/>
        <end position="415"/>
    </location>
</feature>
<dbReference type="AlphaFoldDB" id="A0A1I6GEK8"/>
<dbReference type="NCBIfam" id="NF003952">
    <property type="entry name" value="PRK05450.1-5"/>
    <property type="match status" value="1"/>
</dbReference>
<dbReference type="Gene3D" id="3.90.550.10">
    <property type="entry name" value="Spore Coat Polysaccharide Biosynthesis Protein SpsA, Chain A"/>
    <property type="match status" value="1"/>
</dbReference>
<dbReference type="NCBIfam" id="NF003950">
    <property type="entry name" value="PRK05450.1-3"/>
    <property type="match status" value="1"/>
</dbReference>
<evidence type="ECO:0000256" key="5">
    <source>
        <dbReference type="ARBA" id="ARBA00022801"/>
    </source>
</evidence>
<gene>
    <name evidence="8" type="primary">kdsB</name>
    <name evidence="11" type="ORF">SAMN04488073_0612</name>
</gene>
<dbReference type="OrthoDB" id="9815559at2"/>
<comment type="similarity">
    <text evidence="2">Belongs to the low molecular weight phosphotyrosine protein phosphatase family.</text>
</comment>
<feature type="active site" description="Proton donor" evidence="9">
    <location>
        <position position="389"/>
    </location>
</feature>
<dbReference type="FunFam" id="3.40.50.2300:FF:000113">
    <property type="entry name" value="Low molecular weight protein-tyrosine-phosphatase"/>
    <property type="match status" value="1"/>
</dbReference>
<feature type="active site" description="Nucleophile" evidence="9">
    <location>
        <position position="273"/>
    </location>
</feature>
<dbReference type="PANTHER" id="PTHR42866:SF2">
    <property type="entry name" value="3-DEOXY-MANNO-OCTULOSONATE CYTIDYLYLTRANSFERASE, MITOCHONDRIAL"/>
    <property type="match status" value="1"/>
</dbReference>
<evidence type="ECO:0000256" key="7">
    <source>
        <dbReference type="ARBA" id="ARBA00022985"/>
    </source>
</evidence>
<keyword evidence="7 8" id="KW-0448">Lipopolysaccharide biosynthesis</keyword>
<dbReference type="Gene3D" id="3.40.50.2300">
    <property type="match status" value="1"/>
</dbReference>
<dbReference type="GO" id="GO:0009103">
    <property type="term" value="P:lipopolysaccharide biosynthetic process"/>
    <property type="evidence" value="ECO:0007669"/>
    <property type="project" value="UniProtKB-UniRule"/>
</dbReference>
<comment type="catalytic activity">
    <reaction evidence="8">
        <text>3-deoxy-alpha-D-manno-oct-2-ulosonate + CTP = CMP-3-deoxy-beta-D-manno-octulosonate + diphosphate</text>
        <dbReference type="Rhea" id="RHEA:23448"/>
        <dbReference type="ChEBI" id="CHEBI:33019"/>
        <dbReference type="ChEBI" id="CHEBI:37563"/>
        <dbReference type="ChEBI" id="CHEBI:85986"/>
        <dbReference type="ChEBI" id="CHEBI:85987"/>
        <dbReference type="EC" id="2.7.7.38"/>
    </reaction>
</comment>
<dbReference type="Pfam" id="PF02348">
    <property type="entry name" value="CTP_transf_3"/>
    <property type="match status" value="1"/>
</dbReference>
<dbReference type="SMART" id="SM00226">
    <property type="entry name" value="LMWPc"/>
    <property type="match status" value="1"/>
</dbReference>
<name>A0A1I6GEK8_9GAMM</name>
<dbReference type="SUPFAM" id="SSF53448">
    <property type="entry name" value="Nucleotide-diphospho-sugar transferases"/>
    <property type="match status" value="1"/>
</dbReference>
<evidence type="ECO:0000256" key="2">
    <source>
        <dbReference type="ARBA" id="ARBA00011063"/>
    </source>
</evidence>
<dbReference type="EC" id="2.7.7.38" evidence="8"/>
<dbReference type="PANTHER" id="PTHR42866">
    <property type="entry name" value="3-DEOXY-MANNO-OCTULOSONATE CYTIDYLYLTRANSFERASE"/>
    <property type="match status" value="1"/>
</dbReference>
<dbReference type="STRING" id="375760.SAMN04488073_0612"/>
<keyword evidence="6" id="KW-0904">Protein phosphatase</keyword>
<dbReference type="GO" id="GO:0016020">
    <property type="term" value="C:membrane"/>
    <property type="evidence" value="ECO:0007669"/>
    <property type="project" value="UniProtKB-SubCell"/>
</dbReference>
<comment type="similarity">
    <text evidence="8">Belongs to the KdsB family.</text>
</comment>
<dbReference type="InterPro" id="IPR017867">
    <property type="entry name" value="Tyr_phospatase_low_mol_wt"/>
</dbReference>
<sequence>MSFTVVIPARYASSRLPGKPLADIAGKPMIQHVCERAGESRAARVVVATDDERVRDACERFGAEVVMTSPNHASGTDRLEEVARRLAFEPDHRVINVQGDEPLIPPELINQVADNLEFHPEAAIATLCERIHDPAQVFNPNVVKVVFDHQGMAHYFSRAPIPWARDQWNEGNPLAGADVSLPEHTGYFRHIGIYGYRASVLADFVTWAPAPIEITESLEQLRALYNGARIHVDIAATNPPGGVDTQADLDKLREWMEKRGRVAEQPIKVLFVCLGNICRSPSAEGVFRSLVDEAGLTDTIEIDSCGTGNWHVGKSPDARAQDAARRRGIDISGLRARQIHEGDLDHFDYVLVMDRQNLADVTDLWHQNGGTRPALFLEYGSSGHSEVPDPYYGGHEGFERVLDLIEEAGQGLLADIRGRLA</sequence>
<comment type="subcellular location">
    <subcellularLocation>
        <location evidence="8">Cytoplasm</location>
    </subcellularLocation>
    <subcellularLocation>
        <location evidence="1">Membrane</location>
    </subcellularLocation>
</comment>
<keyword evidence="5" id="KW-0378">Hydrolase</keyword>
<dbReference type="InterPro" id="IPR003329">
    <property type="entry name" value="Cytidylyl_trans"/>
</dbReference>
<dbReference type="HAMAP" id="MF_00057">
    <property type="entry name" value="KdsB"/>
    <property type="match status" value="1"/>
</dbReference>
<protein>
    <recommendedName>
        <fullName evidence="8">3-deoxy-manno-octulosonate cytidylyltransferase</fullName>
        <ecNumber evidence="8">2.7.7.38</ecNumber>
    </recommendedName>
    <alternativeName>
        <fullName evidence="8">CMP-2-keto-3-deoxyoctulosonic acid synthase</fullName>
        <shortName evidence="8">CKS</shortName>
        <shortName evidence="8">CMP-KDO synthase</shortName>
    </alternativeName>
</protein>
<evidence type="ECO:0000256" key="8">
    <source>
        <dbReference type="HAMAP-Rule" id="MF_00057"/>
    </source>
</evidence>
<evidence type="ECO:0000256" key="9">
    <source>
        <dbReference type="PIRSR" id="PIRSR617867-1"/>
    </source>
</evidence>
<accession>A0A1I6GEK8</accession>
<dbReference type="InterPro" id="IPR023485">
    <property type="entry name" value="Ptyr_pPase"/>
</dbReference>
<dbReference type="UniPathway" id="UPA00358">
    <property type="reaction ID" value="UER00476"/>
</dbReference>
<dbReference type="FunFam" id="3.90.550.10:FF:000011">
    <property type="entry name" value="3-deoxy-manno-octulosonate cytidylyltransferase"/>
    <property type="match status" value="1"/>
</dbReference>
<dbReference type="InterPro" id="IPR029044">
    <property type="entry name" value="Nucleotide-diphossugar_trans"/>
</dbReference>
<dbReference type="SUPFAM" id="SSF52788">
    <property type="entry name" value="Phosphotyrosine protein phosphatases I"/>
    <property type="match status" value="1"/>
</dbReference>
<evidence type="ECO:0000256" key="3">
    <source>
        <dbReference type="ARBA" id="ARBA00022679"/>
    </source>
</evidence>
<dbReference type="PRINTS" id="PR00719">
    <property type="entry name" value="LMWPTPASE"/>
</dbReference>
<dbReference type="CDD" id="cd02517">
    <property type="entry name" value="CMP-KDO-Synthetase"/>
    <property type="match status" value="1"/>
</dbReference>
<dbReference type="CDD" id="cd16343">
    <property type="entry name" value="LMWPTP"/>
    <property type="match status" value="1"/>
</dbReference>
<feature type="active site" evidence="9">
    <location>
        <position position="279"/>
    </location>
</feature>
<dbReference type="NCBIfam" id="NF009905">
    <property type="entry name" value="PRK13368.1"/>
    <property type="match status" value="1"/>
</dbReference>
<dbReference type="EMBL" id="FOYV01000001">
    <property type="protein sequence ID" value="SFR40619.1"/>
    <property type="molecule type" value="Genomic_DNA"/>
</dbReference>
<evidence type="ECO:0000313" key="11">
    <source>
        <dbReference type="EMBL" id="SFR40619.1"/>
    </source>
</evidence>
<dbReference type="InterPro" id="IPR004528">
    <property type="entry name" value="KdsB"/>
</dbReference>
<evidence type="ECO:0000259" key="10">
    <source>
        <dbReference type="SMART" id="SM00226"/>
    </source>
</evidence>
<proteinExistence type="inferred from homology"/>
<comment type="function">
    <text evidence="8">Activates KDO (a required 8-carbon sugar) for incorporation into bacterial lipopolysaccharide in Gram-negative bacteria.</text>
</comment>
<dbReference type="NCBIfam" id="TIGR00466">
    <property type="entry name" value="kdsB"/>
    <property type="match status" value="1"/>
</dbReference>
<organism evidence="11 12">
    <name type="scientific">Marinobacter gudaonensis</name>
    <dbReference type="NCBI Taxonomy" id="375760"/>
    <lineage>
        <taxon>Bacteria</taxon>
        <taxon>Pseudomonadati</taxon>
        <taxon>Pseudomonadota</taxon>
        <taxon>Gammaproteobacteria</taxon>
        <taxon>Pseudomonadales</taxon>
        <taxon>Marinobacteraceae</taxon>
        <taxon>Marinobacter</taxon>
    </lineage>
</organism>
<dbReference type="Proteomes" id="UP000199290">
    <property type="component" value="Unassembled WGS sequence"/>
</dbReference>
<dbReference type="GO" id="GO:0004725">
    <property type="term" value="F:protein tyrosine phosphatase activity"/>
    <property type="evidence" value="ECO:0007669"/>
    <property type="project" value="InterPro"/>
</dbReference>
<dbReference type="GO" id="GO:0033468">
    <property type="term" value="P:CMP-keto-3-deoxy-D-manno-octulosonic acid biosynthetic process"/>
    <property type="evidence" value="ECO:0007669"/>
    <property type="project" value="UniProtKB-UniRule"/>
</dbReference>